<feature type="domain" description="TauD/TfdA-like" evidence="6">
    <location>
        <begin position="200"/>
        <end position="278"/>
    </location>
</feature>
<dbReference type="GeneID" id="93738162"/>
<organism evidence="7 8">
    <name type="scientific">Serratia symbiotica</name>
    <dbReference type="NCBI Taxonomy" id="138074"/>
    <lineage>
        <taxon>Bacteria</taxon>
        <taxon>Pseudomonadati</taxon>
        <taxon>Pseudomonadota</taxon>
        <taxon>Gammaproteobacteria</taxon>
        <taxon>Enterobacterales</taxon>
        <taxon>Yersiniaceae</taxon>
        <taxon>Serratia</taxon>
    </lineage>
</organism>
<geneLocation type="plasmid" evidence="7 8">
    <name>pSsAf2.3-2</name>
</geneLocation>
<feature type="binding site" evidence="5">
    <location>
        <position position="259"/>
    </location>
    <ligand>
        <name>Fe cation</name>
        <dbReference type="ChEBI" id="CHEBI:24875"/>
    </ligand>
</feature>
<evidence type="ECO:0000256" key="1">
    <source>
        <dbReference type="ARBA" id="ARBA00008425"/>
    </source>
</evidence>
<dbReference type="GO" id="GO:0016706">
    <property type="term" value="F:2-oxoglutarate-dependent dioxygenase activity"/>
    <property type="evidence" value="ECO:0007669"/>
    <property type="project" value="UniProtKB-ARBA"/>
</dbReference>
<keyword evidence="2 5" id="KW-0479">Metal-binding</keyword>
<accession>A0A068Z7Z4</accession>
<evidence type="ECO:0000313" key="7">
    <source>
        <dbReference type="EMBL" id="QLH64515.1"/>
    </source>
</evidence>
<dbReference type="GO" id="GO:0005506">
    <property type="term" value="F:iron ion binding"/>
    <property type="evidence" value="ECO:0007669"/>
    <property type="project" value="InterPro"/>
</dbReference>
<evidence type="ECO:0000256" key="4">
    <source>
        <dbReference type="ARBA" id="ARBA00023004"/>
    </source>
</evidence>
<evidence type="ECO:0000256" key="5">
    <source>
        <dbReference type="PIRSR" id="PIRSR019543-2"/>
    </source>
</evidence>
<protein>
    <recommendedName>
        <fullName evidence="6">TauD/TfdA-like domain-containing protein</fullName>
    </recommendedName>
</protein>
<dbReference type="Proteomes" id="UP000042738">
    <property type="component" value="Plasmid pSsAf2.3-2"/>
</dbReference>
<dbReference type="Gene3D" id="3.60.130.10">
    <property type="entry name" value="Clavaminate synthase-like"/>
    <property type="match status" value="1"/>
</dbReference>
<comment type="similarity">
    <text evidence="1">Belongs to the clavaminate synthase family.</text>
</comment>
<dbReference type="EMBL" id="CP050857">
    <property type="protein sequence ID" value="QLH64515.1"/>
    <property type="molecule type" value="Genomic_DNA"/>
</dbReference>
<dbReference type="PIRSF" id="PIRSF019543">
    <property type="entry name" value="Clavaminate_syn"/>
    <property type="match status" value="1"/>
</dbReference>
<keyword evidence="7" id="KW-0614">Plasmid</keyword>
<keyword evidence="3" id="KW-0560">Oxidoreductase</keyword>
<sequence length="303" mass="34608">MVNQSIIAKARQGEAQIAMPHDFKQSLLQNGYIVWKLHDFEGYQLTDTPVMPDFANYVEKHNGDLHGALLRAHFDVGLWPVVYEGENNGHLIRHVCPLLTKADTISSQGGAHDFYPHVDNPDLRITGEAIKPRLGCCPDTLTLLCLRDEPGVNTSILLIDEVLKRLDVETITDLKRPEFQVRRPESFENTIVIKSLPVLVKHKGLYYSRFDWHNVSGMTKAAEHALEKLRHTTLNNELWHNVPLVPGTAVTFLNQRTLHTRNAFTPRYDGTDRWLLRVFGIFNKPLRTQLLTPESCEHNLRTV</sequence>
<evidence type="ECO:0000256" key="2">
    <source>
        <dbReference type="ARBA" id="ARBA00022723"/>
    </source>
</evidence>
<evidence type="ECO:0000259" key="6">
    <source>
        <dbReference type="Pfam" id="PF02668"/>
    </source>
</evidence>
<name>A0A068Z7Z4_9GAMM</name>
<reference evidence="7 8" key="1">
    <citation type="journal article" date="2014" name="Genome Announc.">
        <title>Whole-Genome Sequence of Serratia symbiotica Strain CWBI-2.3T, a Free-Living Symbiont of the Black Bean Aphid Aphis fabae.</title>
        <authorList>
            <person name="Foray V."/>
            <person name="Grigorescu A.S."/>
            <person name="Sabri A."/>
            <person name="Haubruge E."/>
            <person name="Lognay G."/>
            <person name="Francis F."/>
            <person name="Fauconnier M.L."/>
            <person name="Hance T."/>
            <person name="Thonart P."/>
        </authorList>
    </citation>
    <scope>NUCLEOTIDE SEQUENCE [LARGE SCALE GENOMIC DNA]</scope>
    <source>
        <strain evidence="7">CWBI-2.3</strain>
        <plasmid evidence="7 8">pSsAf2.3-2</plasmid>
    </source>
</reference>
<evidence type="ECO:0000256" key="3">
    <source>
        <dbReference type="ARBA" id="ARBA00023002"/>
    </source>
</evidence>
<keyword evidence="4 5" id="KW-0408">Iron</keyword>
<dbReference type="SUPFAM" id="SSF51197">
    <property type="entry name" value="Clavaminate synthase-like"/>
    <property type="match status" value="1"/>
</dbReference>
<evidence type="ECO:0000313" key="8">
    <source>
        <dbReference type="Proteomes" id="UP000042738"/>
    </source>
</evidence>
<dbReference type="AlphaFoldDB" id="A0A068Z7Z4"/>
<gene>
    <name evidence="7" type="ORF">SYMBAF_16945</name>
</gene>
<dbReference type="RefSeq" id="WP_052447702.1">
    <property type="nucleotide sequence ID" value="NZ_CP050857.1"/>
</dbReference>
<dbReference type="InterPro" id="IPR003819">
    <property type="entry name" value="TauD/TfdA-like"/>
</dbReference>
<proteinExistence type="inferred from homology"/>
<dbReference type="InterPro" id="IPR042098">
    <property type="entry name" value="TauD-like_sf"/>
</dbReference>
<dbReference type="Pfam" id="PF02668">
    <property type="entry name" value="TauD"/>
    <property type="match status" value="1"/>
</dbReference>
<dbReference type="InterPro" id="IPR014503">
    <property type="entry name" value="Clavaminate_syn-like"/>
</dbReference>
<dbReference type="STRING" id="138074.SYMBAF_190029"/>